<sequence length="243" mass="26929">MKQSGIGRRPFIIGSLIGIASLGMKCGVSSVFAAVTSPLDELNSYQPVFFKPEEWQFIMAACDRLIPQDEEGPGALETHVPVFIDKQMLTPYGKGEDWYMEGPFNAHASTLFGYQLPFPLQVMYQRGIKATNSYTRLHFNQDFAALTAAQQDAVLSALEENKITFSEFSEPDLSASYFFTRLLENTKEGYLSDPKYGGNKGMAAWVMINFPGARASFPTWIKIHNVKYPLGPVALNGDVAQSS</sequence>
<dbReference type="InterPro" id="IPR027056">
    <property type="entry name" value="Gluconate_2DH_su3"/>
</dbReference>
<protein>
    <submittedName>
        <fullName evidence="1">Gluconate 2-dehydrogenase</fullName>
    </submittedName>
</protein>
<dbReference type="Proteomes" id="UP000195729">
    <property type="component" value="Chromosome"/>
</dbReference>
<proteinExistence type="predicted"/>
<organism evidence="1 4">
    <name type="scientific">Tatumella citrea</name>
    <name type="common">Pantoea citrea</name>
    <dbReference type="NCBI Taxonomy" id="53336"/>
    <lineage>
        <taxon>Bacteria</taxon>
        <taxon>Pseudomonadati</taxon>
        <taxon>Pseudomonadota</taxon>
        <taxon>Gammaproteobacteria</taxon>
        <taxon>Enterobacterales</taxon>
        <taxon>Erwiniaceae</taxon>
        <taxon>Tatumella</taxon>
    </lineage>
</organism>
<accession>A0A1Y0LJH9</accession>
<dbReference type="KEGG" id="tci:A7K98_08215"/>
<dbReference type="AlphaFoldDB" id="A0A1Y0LJH9"/>
<dbReference type="OrthoDB" id="8400810at2"/>
<dbReference type="RefSeq" id="WP_087488122.1">
    <property type="nucleotide sequence ID" value="NZ_CP015579.1"/>
</dbReference>
<dbReference type="EMBL" id="CP015581">
    <property type="protein sequence ID" value="ARU97799.1"/>
    <property type="molecule type" value="Genomic_DNA"/>
</dbReference>
<evidence type="ECO:0000313" key="1">
    <source>
        <dbReference type="EMBL" id="ARU93761.1"/>
    </source>
</evidence>
<reference evidence="3 4" key="1">
    <citation type="submission" date="2016-05" db="EMBL/GenBank/DDBJ databases">
        <title>Complete genome sequence of two 2,5-diketo-D-glunonic acid producing strain Tatumella citrea.</title>
        <authorList>
            <person name="Duan C."/>
            <person name="Yang J."/>
            <person name="Yang S."/>
        </authorList>
    </citation>
    <scope>NUCLEOTIDE SEQUENCE [LARGE SCALE GENOMIC DNA]</scope>
    <source>
        <strain evidence="2 3">ATCC 39140</strain>
        <strain evidence="1 4">DSM 13699</strain>
    </source>
</reference>
<keyword evidence="3" id="KW-1185">Reference proteome</keyword>
<gene>
    <name evidence="1" type="ORF">A7K98_08215</name>
    <name evidence="2" type="ORF">A7K99_08215</name>
</gene>
<evidence type="ECO:0000313" key="2">
    <source>
        <dbReference type="EMBL" id="ARU97799.1"/>
    </source>
</evidence>
<dbReference type="Pfam" id="PF13618">
    <property type="entry name" value="Gluconate_2-dh3"/>
    <property type="match status" value="1"/>
</dbReference>
<evidence type="ECO:0000313" key="3">
    <source>
        <dbReference type="Proteomes" id="UP000195729"/>
    </source>
</evidence>
<dbReference type="EMBL" id="CP015579">
    <property type="protein sequence ID" value="ARU93761.1"/>
    <property type="molecule type" value="Genomic_DNA"/>
</dbReference>
<evidence type="ECO:0000313" key="4">
    <source>
        <dbReference type="Proteomes" id="UP000195814"/>
    </source>
</evidence>
<dbReference type="Proteomes" id="UP000195814">
    <property type="component" value="Chromosome"/>
</dbReference>
<name>A0A1Y0LJH9_TATCI</name>